<dbReference type="InParanoid" id="A0A3N4L8X2"/>
<proteinExistence type="predicted"/>
<dbReference type="OrthoDB" id="10423510at2759"/>
<evidence type="ECO:0000313" key="1">
    <source>
        <dbReference type="EMBL" id="RPB19066.1"/>
    </source>
</evidence>
<dbReference type="AlphaFoldDB" id="A0A3N4L8X2"/>
<sequence length="269" mass="29965">MGGMQQQHESLMPTARSPALLLQLFTAYPILKSILSYRHRCEIINLARTCRFLHRTITEAISTLPNAFPSCTRCGYSCYVCNTPVCNVCSQYVKRQLTPSEKLGFHGYEYAIVGRNQTSSTRVVPCDVRWLTSGSKLFGWAATTIICEACFRAPQALEGTPVQRDWILLLPLAPLNAHLYIKNLYPQCKWDDIPNADSACICPNFGAGCDALPHLVGIERVPTLCWQLGVARDDNFSAGYRSSMVIHGGRFSPHVDNDGVLSMPFFLIN</sequence>
<gene>
    <name evidence="1" type="ORF">L211DRAFT_853528</name>
</gene>
<organism evidence="1 2">
    <name type="scientific">Terfezia boudieri ATCC MYA-4762</name>
    <dbReference type="NCBI Taxonomy" id="1051890"/>
    <lineage>
        <taxon>Eukaryota</taxon>
        <taxon>Fungi</taxon>
        <taxon>Dikarya</taxon>
        <taxon>Ascomycota</taxon>
        <taxon>Pezizomycotina</taxon>
        <taxon>Pezizomycetes</taxon>
        <taxon>Pezizales</taxon>
        <taxon>Pezizaceae</taxon>
        <taxon>Terfezia</taxon>
    </lineage>
</organism>
<reference evidence="1 2" key="1">
    <citation type="journal article" date="2018" name="Nat. Ecol. Evol.">
        <title>Pezizomycetes genomes reveal the molecular basis of ectomycorrhizal truffle lifestyle.</title>
        <authorList>
            <person name="Murat C."/>
            <person name="Payen T."/>
            <person name="Noel B."/>
            <person name="Kuo A."/>
            <person name="Morin E."/>
            <person name="Chen J."/>
            <person name="Kohler A."/>
            <person name="Krizsan K."/>
            <person name="Balestrini R."/>
            <person name="Da Silva C."/>
            <person name="Montanini B."/>
            <person name="Hainaut M."/>
            <person name="Levati E."/>
            <person name="Barry K.W."/>
            <person name="Belfiori B."/>
            <person name="Cichocki N."/>
            <person name="Clum A."/>
            <person name="Dockter R.B."/>
            <person name="Fauchery L."/>
            <person name="Guy J."/>
            <person name="Iotti M."/>
            <person name="Le Tacon F."/>
            <person name="Lindquist E.A."/>
            <person name="Lipzen A."/>
            <person name="Malagnac F."/>
            <person name="Mello A."/>
            <person name="Molinier V."/>
            <person name="Miyauchi S."/>
            <person name="Poulain J."/>
            <person name="Riccioni C."/>
            <person name="Rubini A."/>
            <person name="Sitrit Y."/>
            <person name="Splivallo R."/>
            <person name="Traeger S."/>
            <person name="Wang M."/>
            <person name="Zifcakova L."/>
            <person name="Wipf D."/>
            <person name="Zambonelli A."/>
            <person name="Paolocci F."/>
            <person name="Nowrousian M."/>
            <person name="Ottonello S."/>
            <person name="Baldrian P."/>
            <person name="Spatafora J.W."/>
            <person name="Henrissat B."/>
            <person name="Nagy L.G."/>
            <person name="Aury J.M."/>
            <person name="Wincker P."/>
            <person name="Grigoriev I.V."/>
            <person name="Bonfante P."/>
            <person name="Martin F.M."/>
        </authorList>
    </citation>
    <scope>NUCLEOTIDE SEQUENCE [LARGE SCALE GENOMIC DNA]</scope>
    <source>
        <strain evidence="1 2">ATCC MYA-4762</strain>
    </source>
</reference>
<evidence type="ECO:0000313" key="2">
    <source>
        <dbReference type="Proteomes" id="UP000267821"/>
    </source>
</evidence>
<dbReference type="EMBL" id="ML121599">
    <property type="protein sequence ID" value="RPB19066.1"/>
    <property type="molecule type" value="Genomic_DNA"/>
</dbReference>
<name>A0A3N4L8X2_9PEZI</name>
<dbReference type="Proteomes" id="UP000267821">
    <property type="component" value="Unassembled WGS sequence"/>
</dbReference>
<accession>A0A3N4L8X2</accession>
<protein>
    <submittedName>
        <fullName evidence="1">Uncharacterized protein</fullName>
    </submittedName>
</protein>
<keyword evidence="2" id="KW-1185">Reference proteome</keyword>